<evidence type="ECO:0000313" key="2">
    <source>
        <dbReference type="EMBL" id="KIK52335.1"/>
    </source>
</evidence>
<evidence type="ECO:0000313" key="3">
    <source>
        <dbReference type="Proteomes" id="UP000053593"/>
    </source>
</evidence>
<dbReference type="HOGENOM" id="CLU_1138104_0_0_1"/>
<feature type="region of interest" description="Disordered" evidence="1">
    <location>
        <begin position="38"/>
        <end position="86"/>
    </location>
</feature>
<evidence type="ECO:0000256" key="1">
    <source>
        <dbReference type="SAM" id="MobiDB-lite"/>
    </source>
</evidence>
<feature type="region of interest" description="Disordered" evidence="1">
    <location>
        <begin position="108"/>
        <end position="163"/>
    </location>
</feature>
<gene>
    <name evidence="2" type="ORF">GYMLUDRAFT_265464</name>
</gene>
<reference evidence="2 3" key="1">
    <citation type="submission" date="2014-04" db="EMBL/GenBank/DDBJ databases">
        <title>Evolutionary Origins and Diversification of the Mycorrhizal Mutualists.</title>
        <authorList>
            <consortium name="DOE Joint Genome Institute"/>
            <consortium name="Mycorrhizal Genomics Consortium"/>
            <person name="Kohler A."/>
            <person name="Kuo A."/>
            <person name="Nagy L.G."/>
            <person name="Floudas D."/>
            <person name="Copeland A."/>
            <person name="Barry K.W."/>
            <person name="Cichocki N."/>
            <person name="Veneault-Fourrey C."/>
            <person name="LaButti K."/>
            <person name="Lindquist E.A."/>
            <person name="Lipzen A."/>
            <person name="Lundell T."/>
            <person name="Morin E."/>
            <person name="Murat C."/>
            <person name="Riley R."/>
            <person name="Ohm R."/>
            <person name="Sun H."/>
            <person name="Tunlid A."/>
            <person name="Henrissat B."/>
            <person name="Grigoriev I.V."/>
            <person name="Hibbett D.S."/>
            <person name="Martin F."/>
        </authorList>
    </citation>
    <scope>NUCLEOTIDE SEQUENCE [LARGE SCALE GENOMIC DNA]</scope>
    <source>
        <strain evidence="2 3">FD-317 M1</strain>
    </source>
</reference>
<sequence length="244" mass="27285">MTLFARPSFNCENSHPQYSGGQNQSSLATRYHELWSSHHQSLQGGGRFGGGQPVDDTEFDTSYGGNSPLSQQTVNPPDCPYTLDDESSHPLVAEYHRSSQSIVDVLLGPQSGSSREIAEEREGSLTPRPSRADDNDFSYLNLPSTPPLDHPLNSSSSYHTTQNGRSLFHLPRLTSNYTRYMRRYQYDLDTGLPHNSYAPRIMYEDPAPSYTESLKDAPAVDEPLAEYSKDDPAPLCSYGEQWEE</sequence>
<accession>A0A0D0APU9</accession>
<protein>
    <submittedName>
        <fullName evidence="2">Uncharacterized protein</fullName>
    </submittedName>
</protein>
<dbReference type="Proteomes" id="UP000053593">
    <property type="component" value="Unassembled WGS sequence"/>
</dbReference>
<keyword evidence="3" id="KW-1185">Reference proteome</keyword>
<dbReference type="EMBL" id="KN834844">
    <property type="protein sequence ID" value="KIK52335.1"/>
    <property type="molecule type" value="Genomic_DNA"/>
</dbReference>
<organism evidence="2 3">
    <name type="scientific">Collybiopsis luxurians FD-317 M1</name>
    <dbReference type="NCBI Taxonomy" id="944289"/>
    <lineage>
        <taxon>Eukaryota</taxon>
        <taxon>Fungi</taxon>
        <taxon>Dikarya</taxon>
        <taxon>Basidiomycota</taxon>
        <taxon>Agaricomycotina</taxon>
        <taxon>Agaricomycetes</taxon>
        <taxon>Agaricomycetidae</taxon>
        <taxon>Agaricales</taxon>
        <taxon>Marasmiineae</taxon>
        <taxon>Omphalotaceae</taxon>
        <taxon>Collybiopsis</taxon>
        <taxon>Collybiopsis luxurians</taxon>
    </lineage>
</organism>
<feature type="compositionally biased region" description="Polar residues" evidence="1">
    <location>
        <begin position="63"/>
        <end position="75"/>
    </location>
</feature>
<proteinExistence type="predicted"/>
<dbReference type="AlphaFoldDB" id="A0A0D0APU9"/>
<feature type="region of interest" description="Disordered" evidence="1">
    <location>
        <begin position="225"/>
        <end position="244"/>
    </location>
</feature>
<feature type="compositionally biased region" description="Gly residues" evidence="1">
    <location>
        <begin position="43"/>
        <end position="52"/>
    </location>
</feature>
<name>A0A0D0APU9_9AGAR</name>
<feature type="compositionally biased region" description="Polar residues" evidence="1">
    <location>
        <begin position="152"/>
        <end position="163"/>
    </location>
</feature>